<dbReference type="InterPro" id="IPR002912">
    <property type="entry name" value="ACT_dom"/>
</dbReference>
<comment type="caution">
    <text evidence="10">The sequence shown here is derived from an EMBL/GenBank/DDBJ whole genome shotgun (WGS) entry which is preliminary data.</text>
</comment>
<dbReference type="Proteomes" id="UP000823769">
    <property type="component" value="Unassembled WGS sequence"/>
</dbReference>
<dbReference type="GO" id="GO:0005829">
    <property type="term" value="C:cytosol"/>
    <property type="evidence" value="ECO:0007669"/>
    <property type="project" value="TreeGrafter"/>
</dbReference>
<keyword evidence="6" id="KW-0028">Amino-acid biosynthesis</keyword>
<reference evidence="10" key="1">
    <citation type="submission" date="2020-10" db="EMBL/GenBank/DDBJ databases">
        <authorList>
            <person name="Gilroy R."/>
        </authorList>
    </citation>
    <scope>NUCLEOTIDE SEQUENCE</scope>
    <source>
        <strain evidence="10">B3-1481</strain>
    </source>
</reference>
<evidence type="ECO:0000256" key="3">
    <source>
        <dbReference type="ARBA" id="ARBA00006341"/>
    </source>
</evidence>
<dbReference type="PANTHER" id="PTHR30239">
    <property type="entry name" value="ACETOLACTATE SYNTHASE SMALL SUBUNIT"/>
    <property type="match status" value="1"/>
</dbReference>
<evidence type="ECO:0000256" key="6">
    <source>
        <dbReference type="ARBA" id="ARBA00022605"/>
    </source>
</evidence>
<dbReference type="GO" id="GO:0009097">
    <property type="term" value="P:isoleucine biosynthetic process"/>
    <property type="evidence" value="ECO:0007669"/>
    <property type="project" value="TreeGrafter"/>
</dbReference>
<evidence type="ECO:0000256" key="8">
    <source>
        <dbReference type="ARBA" id="ARBA00048670"/>
    </source>
</evidence>
<dbReference type="InterPro" id="IPR054480">
    <property type="entry name" value="AHAS_small-like_ACT"/>
</dbReference>
<evidence type="ECO:0000256" key="4">
    <source>
        <dbReference type="ARBA" id="ARBA00011744"/>
    </source>
</evidence>
<sequence>MDRASRMHIITVYSENQIGLLCSISGIFARRNIDIDSLTVFPSEFPGIYRFTFRLSVNEETAERLVRIIEKNVEVLKAFCFRSNEVWDSEHETVAAYLREHMNNNQ</sequence>
<dbReference type="GO" id="GO:0009099">
    <property type="term" value="P:L-valine biosynthetic process"/>
    <property type="evidence" value="ECO:0007669"/>
    <property type="project" value="TreeGrafter"/>
</dbReference>
<keyword evidence="7" id="KW-0100">Branched-chain amino acid biosynthesis</keyword>
<dbReference type="InterPro" id="IPR039557">
    <property type="entry name" value="AHAS_ACT"/>
</dbReference>
<evidence type="ECO:0000313" key="11">
    <source>
        <dbReference type="Proteomes" id="UP000823769"/>
    </source>
</evidence>
<evidence type="ECO:0000259" key="9">
    <source>
        <dbReference type="PROSITE" id="PS51671"/>
    </source>
</evidence>
<comment type="similarity">
    <text evidence="3">Belongs to the acetolactate synthase small subunit family.</text>
</comment>
<dbReference type="PROSITE" id="PS51671">
    <property type="entry name" value="ACT"/>
    <property type="match status" value="1"/>
</dbReference>
<evidence type="ECO:0000256" key="5">
    <source>
        <dbReference type="ARBA" id="ARBA00013145"/>
    </source>
</evidence>
<comment type="catalytic activity">
    <reaction evidence="8">
        <text>2 pyruvate + H(+) = (2S)-2-acetolactate + CO2</text>
        <dbReference type="Rhea" id="RHEA:25249"/>
        <dbReference type="ChEBI" id="CHEBI:15361"/>
        <dbReference type="ChEBI" id="CHEBI:15378"/>
        <dbReference type="ChEBI" id="CHEBI:16526"/>
        <dbReference type="ChEBI" id="CHEBI:58476"/>
        <dbReference type="EC" id="2.2.1.6"/>
    </reaction>
</comment>
<feature type="domain" description="ACT" evidence="9">
    <location>
        <begin position="9"/>
        <end position="89"/>
    </location>
</feature>
<dbReference type="AlphaFoldDB" id="A0A9D9IWP1"/>
<evidence type="ECO:0000256" key="1">
    <source>
        <dbReference type="ARBA" id="ARBA00004974"/>
    </source>
</evidence>
<gene>
    <name evidence="10" type="ORF">IAB76_04135</name>
</gene>
<reference evidence="10" key="2">
    <citation type="journal article" date="2021" name="PeerJ">
        <title>Extensive microbial diversity within the chicken gut microbiome revealed by metagenomics and culture.</title>
        <authorList>
            <person name="Gilroy R."/>
            <person name="Ravi A."/>
            <person name="Getino M."/>
            <person name="Pursley I."/>
            <person name="Horton D.L."/>
            <person name="Alikhan N.F."/>
            <person name="Baker D."/>
            <person name="Gharbi K."/>
            <person name="Hall N."/>
            <person name="Watson M."/>
            <person name="Adriaenssens E.M."/>
            <person name="Foster-Nyarko E."/>
            <person name="Jarju S."/>
            <person name="Secka A."/>
            <person name="Antonio M."/>
            <person name="Oren A."/>
            <person name="Chaudhuri R.R."/>
            <person name="La Ragione R."/>
            <person name="Hildebrand F."/>
            <person name="Pallen M.J."/>
        </authorList>
    </citation>
    <scope>NUCLEOTIDE SEQUENCE</scope>
    <source>
        <strain evidence="10">B3-1481</strain>
    </source>
</reference>
<evidence type="ECO:0000256" key="7">
    <source>
        <dbReference type="ARBA" id="ARBA00023304"/>
    </source>
</evidence>
<organism evidence="10 11">
    <name type="scientific">Candidatus Cryptobacteroides avistercoris</name>
    <dbReference type="NCBI Taxonomy" id="2840758"/>
    <lineage>
        <taxon>Bacteria</taxon>
        <taxon>Pseudomonadati</taxon>
        <taxon>Bacteroidota</taxon>
        <taxon>Bacteroidia</taxon>
        <taxon>Bacteroidales</taxon>
        <taxon>Candidatus Cryptobacteroides</taxon>
    </lineage>
</organism>
<evidence type="ECO:0000313" key="10">
    <source>
        <dbReference type="EMBL" id="MBO8480284.1"/>
    </source>
</evidence>
<dbReference type="CDD" id="cd04878">
    <property type="entry name" value="ACT_AHAS"/>
    <property type="match status" value="1"/>
</dbReference>
<dbReference type="Pfam" id="PF22629">
    <property type="entry name" value="ACT_AHAS_ss"/>
    <property type="match status" value="1"/>
</dbReference>
<protein>
    <recommendedName>
        <fullName evidence="5">acetolactate synthase</fullName>
        <ecNumber evidence="5">2.2.1.6</ecNumber>
    </recommendedName>
</protein>
<dbReference type="InterPro" id="IPR045865">
    <property type="entry name" value="ACT-like_dom_sf"/>
</dbReference>
<name>A0A9D9IWP1_9BACT</name>
<dbReference type="InterPro" id="IPR004789">
    <property type="entry name" value="Acetalactate_synth_ssu"/>
</dbReference>
<comment type="pathway">
    <text evidence="1">Amino-acid biosynthesis; L-isoleucine biosynthesis; L-isoleucine from 2-oxobutanoate: step 1/4.</text>
</comment>
<evidence type="ECO:0000256" key="2">
    <source>
        <dbReference type="ARBA" id="ARBA00005025"/>
    </source>
</evidence>
<dbReference type="GO" id="GO:1990610">
    <property type="term" value="F:acetolactate synthase regulator activity"/>
    <property type="evidence" value="ECO:0007669"/>
    <property type="project" value="InterPro"/>
</dbReference>
<comment type="subunit">
    <text evidence="4">Dimer of large and small chains.</text>
</comment>
<dbReference type="GO" id="GO:0003984">
    <property type="term" value="F:acetolactate synthase activity"/>
    <property type="evidence" value="ECO:0007669"/>
    <property type="project" value="UniProtKB-EC"/>
</dbReference>
<dbReference type="EMBL" id="JADILW010000062">
    <property type="protein sequence ID" value="MBO8480284.1"/>
    <property type="molecule type" value="Genomic_DNA"/>
</dbReference>
<comment type="pathway">
    <text evidence="2">Amino-acid biosynthesis; L-valine biosynthesis; L-valine from pyruvate: step 1/4.</text>
</comment>
<dbReference type="Gene3D" id="3.30.70.260">
    <property type="match status" value="1"/>
</dbReference>
<dbReference type="EC" id="2.2.1.6" evidence="5"/>
<dbReference type="SUPFAM" id="SSF55021">
    <property type="entry name" value="ACT-like"/>
    <property type="match status" value="1"/>
</dbReference>
<dbReference type="PANTHER" id="PTHR30239:SF0">
    <property type="entry name" value="ACETOLACTATE SYNTHASE SMALL SUBUNIT 1, CHLOROPLASTIC"/>
    <property type="match status" value="1"/>
</dbReference>
<proteinExistence type="inferred from homology"/>
<accession>A0A9D9IWP1</accession>